<feature type="compositionally biased region" description="Low complexity" evidence="1">
    <location>
        <begin position="604"/>
        <end position="617"/>
    </location>
</feature>
<organism evidence="5 7">
    <name type="scientific">Rotaria magnacalcarata</name>
    <dbReference type="NCBI Taxonomy" id="392030"/>
    <lineage>
        <taxon>Eukaryota</taxon>
        <taxon>Metazoa</taxon>
        <taxon>Spiralia</taxon>
        <taxon>Gnathifera</taxon>
        <taxon>Rotifera</taxon>
        <taxon>Eurotatoria</taxon>
        <taxon>Bdelloidea</taxon>
        <taxon>Philodinida</taxon>
        <taxon>Philodinidae</taxon>
        <taxon>Rotaria</taxon>
    </lineage>
</organism>
<evidence type="ECO:0000313" key="4">
    <source>
        <dbReference type="EMBL" id="CAF4114676.1"/>
    </source>
</evidence>
<evidence type="ECO:0000256" key="1">
    <source>
        <dbReference type="SAM" id="MobiDB-lite"/>
    </source>
</evidence>
<dbReference type="Proteomes" id="UP000676336">
    <property type="component" value="Unassembled WGS sequence"/>
</dbReference>
<sequence>TWGGRENGFDLARCCSVLNPSDFPEHATNLHFSYIVPSEATSNSGPTLQITKQIDIPNVHQAGVNAAAVMEIVLAEHPLPEDKQIKLFTHLRLAYAFPSFEQRLLCIQARLQALSILIYSSGMQEANNVLYDGLIEELVEVLNVRDPTLTDIKASALKTLTSIIHLERTTKHPPRLQEIIETTQANSYHGFLPALVRQCIDKLTDDSNERFPQSLSTALFSFLYHLASYETGGDALVNCGIMQSLIKVVNYYDESQDFIMFVTRAVRVIDLITSLDITSFQTNNGLQAFINRLEHEITQCRKEQPFIIRIPKRSQGTPTINLDSHPPVSPSAQSDISGEHPILPATTMHLSKDMDTSELLDEQHELMPSSPIPGLSCYHQRAALLKSILNYLKRAFTEPTMADTTRHIMDASLPNSLKHIISNAEYYGPSLFHLATDVVTSFIFQEPSQLSSLQDNGLTDVLMHALLKKDVPAARDVLASLPNIFSALCLNTRGLENFMEYKPFDKLFCVLLSPEYLPAMRRRRGTDTIYGTASSLGNAVDELMRHQVSLRTEAMKSIITLLEQLVELGNNPKYCCQKPHSSSSSTTTTKLTDTIRAQHRTVRTTNTTNTNTAGNDRNSSDDEYDDDEATNDEAPLANRGVPPLTGTPTSSSIATTTTIIEPITNIPIILNQTLLSENKSEDETIPIAVPLLDYITNIMRFVEGVISNNTTDDHGKEFVKLGGLKPLLDILQMKNLPIDFPSSQACQCVAALCKSTLTLLVKDNKLIEMIITNLDAILNSLADFYSNRTYDGSLLIEELARAASSSASSNLPVDPMDAINQSSLTPILHQLSIVHSHISLLISLCKITQNEVRSILISFWGAETGIRVLKNLNKLCLTLIWESSILLSLCSSDTNMMDQQFNKNDLLQLFPMINDLTNTISPLQNVSTQLNDLTTNEMTRTFDIDEIMSMDTSDFTKLKLKVSLNIQQRIKTIKPLLCVSSKLGRALSELYNLLVKQCSTSQLRHARRFNQPPTPYVPTAAAKLVASTLTEVLRDGFLFHLPANINLTESQIEKFRLTFFVCTIG</sequence>
<dbReference type="InterPro" id="IPR016024">
    <property type="entry name" value="ARM-type_fold"/>
</dbReference>
<dbReference type="AlphaFoldDB" id="A0A8S2QT48"/>
<gene>
    <name evidence="6" type="ORF">BYL167_LOCUS21473</name>
    <name evidence="4" type="ORF">GIL414_LOCUS17745</name>
    <name evidence="5" type="ORF">SMN809_LOCUS18122</name>
</gene>
<accession>A0A8S2QT48</accession>
<evidence type="ECO:0000259" key="2">
    <source>
        <dbReference type="Pfam" id="PF06012"/>
    </source>
</evidence>
<dbReference type="Pfam" id="PF06025">
    <property type="entry name" value="DUF913"/>
    <property type="match status" value="1"/>
</dbReference>
<comment type="caution">
    <text evidence="5">The sequence shown here is derived from an EMBL/GenBank/DDBJ whole genome shotgun (WGS) entry which is preliminary data.</text>
</comment>
<dbReference type="Proteomes" id="UP000681967">
    <property type="component" value="Unassembled WGS sequence"/>
</dbReference>
<evidence type="ECO:0000313" key="6">
    <source>
        <dbReference type="EMBL" id="CAF4149820.1"/>
    </source>
</evidence>
<evidence type="ECO:0000313" key="5">
    <source>
        <dbReference type="EMBL" id="CAF4117653.1"/>
    </source>
</evidence>
<evidence type="ECO:0000259" key="3">
    <source>
        <dbReference type="Pfam" id="PF06025"/>
    </source>
</evidence>
<dbReference type="EMBL" id="CAJOBI010008620">
    <property type="protein sequence ID" value="CAF4117653.1"/>
    <property type="molecule type" value="Genomic_DNA"/>
</dbReference>
<protein>
    <recommendedName>
        <fullName evidence="8">HECT-type E3 ubiquitin transferase</fullName>
    </recommendedName>
</protein>
<dbReference type="Proteomes" id="UP000681720">
    <property type="component" value="Unassembled WGS sequence"/>
</dbReference>
<dbReference type="InterPro" id="IPR011989">
    <property type="entry name" value="ARM-like"/>
</dbReference>
<feature type="region of interest" description="Disordered" evidence="1">
    <location>
        <begin position="317"/>
        <end position="338"/>
    </location>
</feature>
<proteinExistence type="predicted"/>
<reference evidence="5" key="1">
    <citation type="submission" date="2021-02" db="EMBL/GenBank/DDBJ databases">
        <authorList>
            <person name="Nowell W R."/>
        </authorList>
    </citation>
    <scope>NUCLEOTIDE SEQUENCE</scope>
</reference>
<dbReference type="Pfam" id="PF06012">
    <property type="entry name" value="DUF908"/>
    <property type="match status" value="1"/>
</dbReference>
<feature type="compositionally biased region" description="Acidic residues" evidence="1">
    <location>
        <begin position="621"/>
        <end position="631"/>
    </location>
</feature>
<dbReference type="SUPFAM" id="SSF48371">
    <property type="entry name" value="ARM repeat"/>
    <property type="match status" value="1"/>
</dbReference>
<dbReference type="InterPro" id="IPR010314">
    <property type="entry name" value="E3_Ub_ligase_DUF913"/>
</dbReference>
<dbReference type="EMBL" id="CAJOBH010009817">
    <property type="protein sequence ID" value="CAF4149820.1"/>
    <property type="molecule type" value="Genomic_DNA"/>
</dbReference>
<evidence type="ECO:0008006" key="8">
    <source>
        <dbReference type="Google" id="ProtNLM"/>
    </source>
</evidence>
<feature type="domain" description="DUF908" evidence="2">
    <location>
        <begin position="53"/>
        <end position="200"/>
    </location>
</feature>
<name>A0A8S2QT48_9BILA</name>
<evidence type="ECO:0000313" key="7">
    <source>
        <dbReference type="Proteomes" id="UP000676336"/>
    </source>
</evidence>
<dbReference type="Gene3D" id="1.25.10.10">
    <property type="entry name" value="Leucine-rich Repeat Variant"/>
    <property type="match status" value="1"/>
</dbReference>
<dbReference type="EMBL" id="CAJOBJ010008529">
    <property type="protein sequence ID" value="CAF4114676.1"/>
    <property type="molecule type" value="Genomic_DNA"/>
</dbReference>
<feature type="region of interest" description="Disordered" evidence="1">
    <location>
        <begin position="576"/>
        <end position="652"/>
    </location>
</feature>
<dbReference type="InterPro" id="IPR010309">
    <property type="entry name" value="E3_Ub_ligase_DUF908"/>
</dbReference>
<feature type="domain" description="DUF913" evidence="3">
    <location>
        <begin position="263"/>
        <end position="739"/>
    </location>
</feature>
<feature type="non-terminal residue" evidence="5">
    <location>
        <position position="1065"/>
    </location>
</feature>